<evidence type="ECO:0000313" key="3">
    <source>
        <dbReference type="Proteomes" id="UP000299102"/>
    </source>
</evidence>
<gene>
    <name evidence="2" type="ORF">EVAR_97535_1</name>
</gene>
<accession>A0A4C1WPL1</accession>
<organism evidence="2 3">
    <name type="scientific">Eumeta variegata</name>
    <name type="common">Bagworm moth</name>
    <name type="synonym">Eumeta japonica</name>
    <dbReference type="NCBI Taxonomy" id="151549"/>
    <lineage>
        <taxon>Eukaryota</taxon>
        <taxon>Metazoa</taxon>
        <taxon>Ecdysozoa</taxon>
        <taxon>Arthropoda</taxon>
        <taxon>Hexapoda</taxon>
        <taxon>Insecta</taxon>
        <taxon>Pterygota</taxon>
        <taxon>Neoptera</taxon>
        <taxon>Endopterygota</taxon>
        <taxon>Lepidoptera</taxon>
        <taxon>Glossata</taxon>
        <taxon>Ditrysia</taxon>
        <taxon>Tineoidea</taxon>
        <taxon>Psychidae</taxon>
        <taxon>Oiketicinae</taxon>
        <taxon>Eumeta</taxon>
    </lineage>
</organism>
<name>A0A4C1WPL1_EUMVA</name>
<comment type="caution">
    <text evidence="2">The sequence shown here is derived from an EMBL/GenBank/DDBJ whole genome shotgun (WGS) entry which is preliminary data.</text>
</comment>
<feature type="region of interest" description="Disordered" evidence="1">
    <location>
        <begin position="85"/>
        <end position="106"/>
    </location>
</feature>
<sequence>MQWKQKYLNIQENIPAAIQSVQLDCDGIRRVRKLCTPWIPYNLTEAQKSYRVTEAAFALTIPKSKDSAQWVLPFEKWPTKIKREKAADNDINDVDEDDYSNGQHHD</sequence>
<dbReference type="AlphaFoldDB" id="A0A4C1WPL1"/>
<evidence type="ECO:0000313" key="2">
    <source>
        <dbReference type="EMBL" id="GBP52065.1"/>
    </source>
</evidence>
<evidence type="ECO:0000256" key="1">
    <source>
        <dbReference type="SAM" id="MobiDB-lite"/>
    </source>
</evidence>
<dbReference type="Proteomes" id="UP000299102">
    <property type="component" value="Unassembled WGS sequence"/>
</dbReference>
<proteinExistence type="predicted"/>
<reference evidence="2 3" key="1">
    <citation type="journal article" date="2019" name="Commun. Biol.">
        <title>The bagworm genome reveals a unique fibroin gene that provides high tensile strength.</title>
        <authorList>
            <person name="Kono N."/>
            <person name="Nakamura H."/>
            <person name="Ohtoshi R."/>
            <person name="Tomita M."/>
            <person name="Numata K."/>
            <person name="Arakawa K."/>
        </authorList>
    </citation>
    <scope>NUCLEOTIDE SEQUENCE [LARGE SCALE GENOMIC DNA]</scope>
</reference>
<protein>
    <submittedName>
        <fullName evidence="2">Uncharacterized protein</fullName>
    </submittedName>
</protein>
<feature type="compositionally biased region" description="Acidic residues" evidence="1">
    <location>
        <begin position="90"/>
        <end position="99"/>
    </location>
</feature>
<dbReference type="EMBL" id="BGZK01000594">
    <property type="protein sequence ID" value="GBP52065.1"/>
    <property type="molecule type" value="Genomic_DNA"/>
</dbReference>
<keyword evidence="3" id="KW-1185">Reference proteome</keyword>